<dbReference type="AlphaFoldDB" id="A0A8T0CSW8"/>
<accession>A0A8T0CSW8</accession>
<dbReference type="FunFam" id="1.10.510.10:FF:000384">
    <property type="entry name" value="G-type lectin S-receptor-like serine/threonine-protein kinase"/>
    <property type="match status" value="1"/>
</dbReference>
<proteinExistence type="predicted"/>
<evidence type="ECO:0000256" key="4">
    <source>
        <dbReference type="ARBA" id="ARBA00022692"/>
    </source>
</evidence>
<dbReference type="InterPro" id="IPR011009">
    <property type="entry name" value="Kinase-like_dom_sf"/>
</dbReference>
<sequence length="323" mass="35640">MPLDIIREATANFSEDCKLGEGGFGPVYKGTLADGKEIAVKRRSRTSRQGRREFENEVHVTAKLQHRNLVQLLGWCTEEDEEILIYEYMPNKSLDVFLFDPDMGQSVDWKMCMNVACGIARGLLYLHVDSCMRIIHRDLKASNILLDCEMNPKISDFGLASILVGNQDEANTSKVAGTPGYMAPEFISGGQPSIKSDVFSFGVLLLEIVSGRKSMVSHLREQALNLESEGRESDLIDPIIRESCDEDEAVKCIRIGLLCTQDDPDDRPTMLTVVRMLGGDGIPHGPPQPAISVGRDLPTVDPIGLIHNASTINEVTLSDVLPR</sequence>
<comment type="caution">
    <text evidence="15">The sequence shown here is derived from an EMBL/GenBank/DDBJ whole genome shotgun (WGS) entry which is preliminary data.</text>
</comment>
<keyword evidence="13" id="KW-0325">Glycoprotein</keyword>
<keyword evidence="8" id="KW-0418">Kinase</keyword>
<evidence type="ECO:0000256" key="12">
    <source>
        <dbReference type="ARBA" id="ARBA00023170"/>
    </source>
</evidence>
<gene>
    <name evidence="15" type="ORF">BT93_L1314</name>
</gene>
<dbReference type="SUPFAM" id="SSF56112">
    <property type="entry name" value="Protein kinase-like (PK-like)"/>
    <property type="match status" value="1"/>
</dbReference>
<dbReference type="PIRSF" id="PIRSF000654">
    <property type="entry name" value="Integrin-linked_kinase"/>
    <property type="match status" value="1"/>
</dbReference>
<dbReference type="InterPro" id="IPR001245">
    <property type="entry name" value="Ser-Thr/Tyr_kinase_cat_dom"/>
</dbReference>
<evidence type="ECO:0000313" key="16">
    <source>
        <dbReference type="Proteomes" id="UP000806378"/>
    </source>
</evidence>
<dbReference type="GO" id="GO:0004674">
    <property type="term" value="F:protein serine/threonine kinase activity"/>
    <property type="evidence" value="ECO:0007669"/>
    <property type="project" value="UniProtKB-KW"/>
</dbReference>
<dbReference type="Gramene" id="rna-gnl|WGS:JABURB|Cocit.L1314.1">
    <property type="protein sequence ID" value="cds-KAF7849035.1"/>
    <property type="gene ID" value="gene-BT93_L1314"/>
</dbReference>
<dbReference type="GO" id="GO:0005886">
    <property type="term" value="C:plasma membrane"/>
    <property type="evidence" value="ECO:0007669"/>
    <property type="project" value="TreeGrafter"/>
</dbReference>
<evidence type="ECO:0000256" key="6">
    <source>
        <dbReference type="ARBA" id="ARBA00022737"/>
    </source>
</evidence>
<organism evidence="15 16">
    <name type="scientific">Corymbia citriodora subsp. variegata</name>
    <dbReference type="NCBI Taxonomy" id="360336"/>
    <lineage>
        <taxon>Eukaryota</taxon>
        <taxon>Viridiplantae</taxon>
        <taxon>Streptophyta</taxon>
        <taxon>Embryophyta</taxon>
        <taxon>Tracheophyta</taxon>
        <taxon>Spermatophyta</taxon>
        <taxon>Magnoliopsida</taxon>
        <taxon>eudicotyledons</taxon>
        <taxon>Gunneridae</taxon>
        <taxon>Pentapetalae</taxon>
        <taxon>rosids</taxon>
        <taxon>malvids</taxon>
        <taxon>Myrtales</taxon>
        <taxon>Myrtaceae</taxon>
        <taxon>Myrtoideae</taxon>
        <taxon>Eucalypteae</taxon>
        <taxon>Corymbia</taxon>
    </lineage>
</organism>
<dbReference type="SMART" id="SM00220">
    <property type="entry name" value="S_TKc"/>
    <property type="match status" value="1"/>
</dbReference>
<dbReference type="Gene3D" id="3.30.200.20">
    <property type="entry name" value="Phosphorylase Kinase, domain 1"/>
    <property type="match status" value="1"/>
</dbReference>
<dbReference type="PANTHER" id="PTHR27002">
    <property type="entry name" value="RECEPTOR-LIKE SERINE/THREONINE-PROTEIN KINASE SD1-8"/>
    <property type="match status" value="1"/>
</dbReference>
<dbReference type="PROSITE" id="PS00108">
    <property type="entry name" value="PROTEIN_KINASE_ST"/>
    <property type="match status" value="1"/>
</dbReference>
<keyword evidence="3" id="KW-0808">Transferase</keyword>
<keyword evidence="6" id="KW-0677">Repeat</keyword>
<evidence type="ECO:0000256" key="2">
    <source>
        <dbReference type="ARBA" id="ARBA00022527"/>
    </source>
</evidence>
<dbReference type="InterPro" id="IPR008271">
    <property type="entry name" value="Ser/Thr_kinase_AS"/>
</dbReference>
<keyword evidence="2" id="KW-0723">Serine/threonine-protein kinase</keyword>
<dbReference type="OrthoDB" id="4062651at2759"/>
<dbReference type="Proteomes" id="UP000806378">
    <property type="component" value="Unassembled WGS sequence"/>
</dbReference>
<dbReference type="EMBL" id="MU089892">
    <property type="protein sequence ID" value="KAF7849035.1"/>
    <property type="molecule type" value="Genomic_DNA"/>
</dbReference>
<reference evidence="15" key="1">
    <citation type="submission" date="2020-05" db="EMBL/GenBank/DDBJ databases">
        <title>WGS assembly of Corymbia citriodora subspecies variegata.</title>
        <authorList>
            <person name="Barry K."/>
            <person name="Hundley H."/>
            <person name="Shu S."/>
            <person name="Jenkins J."/>
            <person name="Grimwood J."/>
            <person name="Baten A."/>
        </authorList>
    </citation>
    <scope>NUCLEOTIDE SEQUENCE</scope>
    <source>
        <strain evidence="15">CV2-018</strain>
    </source>
</reference>
<dbReference type="PANTHER" id="PTHR27002:SF814">
    <property type="entry name" value="CYSTEINE-RICH RECEPTOR-LIKE PROTEIN KINASE 10"/>
    <property type="match status" value="1"/>
</dbReference>
<dbReference type="FunFam" id="3.30.200.20:FF:000727">
    <property type="entry name" value="Cysteine-rich RLK (RECEPTOR-like protein kinase) 23"/>
    <property type="match status" value="1"/>
</dbReference>
<dbReference type="InterPro" id="IPR000719">
    <property type="entry name" value="Prot_kinase_dom"/>
</dbReference>
<evidence type="ECO:0000256" key="9">
    <source>
        <dbReference type="ARBA" id="ARBA00022840"/>
    </source>
</evidence>
<evidence type="ECO:0000256" key="5">
    <source>
        <dbReference type="ARBA" id="ARBA00022729"/>
    </source>
</evidence>
<dbReference type="Pfam" id="PF07714">
    <property type="entry name" value="PK_Tyr_Ser-Thr"/>
    <property type="match status" value="1"/>
</dbReference>
<evidence type="ECO:0000256" key="10">
    <source>
        <dbReference type="ARBA" id="ARBA00022989"/>
    </source>
</evidence>
<dbReference type="GO" id="GO:0005524">
    <property type="term" value="F:ATP binding"/>
    <property type="evidence" value="ECO:0007669"/>
    <property type="project" value="UniProtKB-KW"/>
</dbReference>
<keyword evidence="11" id="KW-0472">Membrane</keyword>
<evidence type="ECO:0000256" key="3">
    <source>
        <dbReference type="ARBA" id="ARBA00022679"/>
    </source>
</evidence>
<dbReference type="Gene3D" id="1.10.510.10">
    <property type="entry name" value="Transferase(Phosphotransferase) domain 1"/>
    <property type="match status" value="1"/>
</dbReference>
<keyword evidence="4" id="KW-0812">Transmembrane</keyword>
<comment type="subcellular location">
    <subcellularLocation>
        <location evidence="1">Membrane</location>
        <topology evidence="1">Single-pass membrane protein</topology>
    </subcellularLocation>
</comment>
<dbReference type="CDD" id="cd14066">
    <property type="entry name" value="STKc_IRAK"/>
    <property type="match status" value="1"/>
</dbReference>
<feature type="domain" description="Protein kinase" evidence="14">
    <location>
        <begin position="13"/>
        <end position="291"/>
    </location>
</feature>
<evidence type="ECO:0000256" key="8">
    <source>
        <dbReference type="ARBA" id="ARBA00022777"/>
    </source>
</evidence>
<keyword evidence="10" id="KW-1133">Transmembrane helix</keyword>
<evidence type="ECO:0000313" key="15">
    <source>
        <dbReference type="EMBL" id="KAF7849035.1"/>
    </source>
</evidence>
<keyword evidence="12" id="KW-0675">Receptor</keyword>
<name>A0A8T0CSW8_CORYI</name>
<keyword evidence="16" id="KW-1185">Reference proteome</keyword>
<dbReference type="PROSITE" id="PS50011">
    <property type="entry name" value="PROTEIN_KINASE_DOM"/>
    <property type="match status" value="1"/>
</dbReference>
<keyword evidence="9" id="KW-0067">ATP-binding</keyword>
<keyword evidence="7" id="KW-0547">Nucleotide-binding</keyword>
<evidence type="ECO:0000259" key="14">
    <source>
        <dbReference type="PROSITE" id="PS50011"/>
    </source>
</evidence>
<keyword evidence="5" id="KW-0732">Signal</keyword>
<evidence type="ECO:0000256" key="1">
    <source>
        <dbReference type="ARBA" id="ARBA00004167"/>
    </source>
</evidence>
<evidence type="ECO:0000256" key="13">
    <source>
        <dbReference type="ARBA" id="ARBA00023180"/>
    </source>
</evidence>
<protein>
    <recommendedName>
        <fullName evidence="14">Protein kinase domain-containing protein</fullName>
    </recommendedName>
</protein>
<evidence type="ECO:0000256" key="11">
    <source>
        <dbReference type="ARBA" id="ARBA00023136"/>
    </source>
</evidence>
<evidence type="ECO:0000256" key="7">
    <source>
        <dbReference type="ARBA" id="ARBA00022741"/>
    </source>
</evidence>